<dbReference type="CDD" id="cd17332">
    <property type="entry name" value="MFS_MelB_like"/>
    <property type="match status" value="1"/>
</dbReference>
<keyword evidence="3 5" id="KW-1133">Transmembrane helix</keyword>
<evidence type="ECO:0000256" key="1">
    <source>
        <dbReference type="ARBA" id="ARBA00009617"/>
    </source>
</evidence>
<evidence type="ECO:0000256" key="2">
    <source>
        <dbReference type="ARBA" id="ARBA00022692"/>
    </source>
</evidence>
<feature type="transmembrane region" description="Helical" evidence="5">
    <location>
        <begin position="189"/>
        <end position="207"/>
    </location>
</feature>
<dbReference type="NCBIfam" id="TIGR00792">
    <property type="entry name" value="gph"/>
    <property type="match status" value="1"/>
</dbReference>
<protein>
    <submittedName>
        <fullName evidence="7">MFS transporter</fullName>
    </submittedName>
</protein>
<evidence type="ECO:0000259" key="6">
    <source>
        <dbReference type="PROSITE" id="PS50850"/>
    </source>
</evidence>
<organism evidence="7 8">
    <name type="scientific">Luteimonas salinisoli</name>
    <dbReference type="NCBI Taxonomy" id="2752307"/>
    <lineage>
        <taxon>Bacteria</taxon>
        <taxon>Pseudomonadati</taxon>
        <taxon>Pseudomonadota</taxon>
        <taxon>Gammaproteobacteria</taxon>
        <taxon>Lysobacterales</taxon>
        <taxon>Lysobacteraceae</taxon>
        <taxon>Luteimonas</taxon>
    </lineage>
</organism>
<feature type="transmembrane region" description="Helical" evidence="5">
    <location>
        <begin position="449"/>
        <end position="469"/>
    </location>
</feature>
<feature type="transmembrane region" description="Helical" evidence="5">
    <location>
        <begin position="368"/>
        <end position="389"/>
    </location>
</feature>
<dbReference type="InterPro" id="IPR020846">
    <property type="entry name" value="MFS_dom"/>
</dbReference>
<comment type="caution">
    <text evidence="7">The sequence shown here is derived from an EMBL/GenBank/DDBJ whole genome shotgun (WGS) entry which is preliminary data.</text>
</comment>
<dbReference type="AlphaFoldDB" id="A0A853JDE8"/>
<keyword evidence="4 5" id="KW-0472">Membrane</keyword>
<feature type="domain" description="Major facilitator superfamily (MFS) profile" evidence="6">
    <location>
        <begin position="262"/>
        <end position="493"/>
    </location>
</feature>
<evidence type="ECO:0000256" key="4">
    <source>
        <dbReference type="ARBA" id="ARBA00023136"/>
    </source>
</evidence>
<feature type="transmembrane region" description="Helical" evidence="5">
    <location>
        <begin position="21"/>
        <end position="38"/>
    </location>
</feature>
<dbReference type="GO" id="GO:0006814">
    <property type="term" value="P:sodium ion transport"/>
    <property type="evidence" value="ECO:0007669"/>
    <property type="project" value="InterPro"/>
</dbReference>
<name>A0A853JDE8_9GAMM</name>
<feature type="transmembrane region" description="Helical" evidence="5">
    <location>
        <begin position="50"/>
        <end position="72"/>
    </location>
</feature>
<feature type="transmembrane region" description="Helical" evidence="5">
    <location>
        <begin position="84"/>
        <end position="101"/>
    </location>
</feature>
<keyword evidence="2 5" id="KW-0812">Transmembrane</keyword>
<evidence type="ECO:0000313" key="8">
    <source>
        <dbReference type="Proteomes" id="UP000578091"/>
    </source>
</evidence>
<dbReference type="Gene3D" id="1.20.1250.20">
    <property type="entry name" value="MFS general substrate transporter like domains"/>
    <property type="match status" value="2"/>
</dbReference>
<dbReference type="Pfam" id="PF13347">
    <property type="entry name" value="MFS_2"/>
    <property type="match status" value="2"/>
</dbReference>
<dbReference type="InterPro" id="IPR001927">
    <property type="entry name" value="Na/Gal_symport"/>
</dbReference>
<dbReference type="GO" id="GO:0015293">
    <property type="term" value="F:symporter activity"/>
    <property type="evidence" value="ECO:0007669"/>
    <property type="project" value="InterPro"/>
</dbReference>
<evidence type="ECO:0000256" key="5">
    <source>
        <dbReference type="SAM" id="Phobius"/>
    </source>
</evidence>
<sequence length="493" mass="53611">MDSALQKLTVTEKVGYSLGDLAANLIFQTLVTFLAFFYTDVYRIPAGTAATIIFVVGLLGAFVFTPLVGLLADRTETRWGKFRPWILWTAVPFGVLSLLAFSTPDLGPQGKVIYALVTYTLLVLVYAANNLPYAALSGVLTGNMAQRNSVSAYRFVAVMVAQFIIQVLLLPLVLILGGGDKVQGFQNTIALFAIVGTVFFLITFFTTRERVVPVSDQRSSIREDLSDLARNRPWLVMLALTVLVFVTLALKGGMYIYYFQYYLDPAALAAFLDGIGFNAGVERVNAVLTGMGLAAFQWPEDAPASAFSLFNGGGIIFMIVGIGFSKPLADRFGKRDTFGGALFLSTLFVLAFWLYPPDAIGLVFVSQILHGFFYGITIPLLWAMIADVADYSEWKNHRRATAIIFSAMLCGLKIGLSVGGALVAGILAFYGYLPGVDTQAPGAVQGIRLAVSVYASIPFLLCVALLFLYEINKATETRIEQELAARRLQAAAR</sequence>
<dbReference type="Proteomes" id="UP000578091">
    <property type="component" value="Unassembled WGS sequence"/>
</dbReference>
<feature type="transmembrane region" description="Helical" evidence="5">
    <location>
        <begin position="306"/>
        <end position="325"/>
    </location>
</feature>
<feature type="transmembrane region" description="Helical" evidence="5">
    <location>
        <begin position="113"/>
        <end position="140"/>
    </location>
</feature>
<proteinExistence type="inferred from homology"/>
<dbReference type="InterPro" id="IPR039672">
    <property type="entry name" value="MFS_2"/>
</dbReference>
<evidence type="ECO:0000313" key="7">
    <source>
        <dbReference type="EMBL" id="NZA26865.1"/>
    </source>
</evidence>
<feature type="transmembrane region" description="Helical" evidence="5">
    <location>
        <begin position="401"/>
        <end position="429"/>
    </location>
</feature>
<dbReference type="PANTHER" id="PTHR11328">
    <property type="entry name" value="MAJOR FACILITATOR SUPERFAMILY DOMAIN-CONTAINING PROTEIN"/>
    <property type="match status" value="1"/>
</dbReference>
<feature type="transmembrane region" description="Helical" evidence="5">
    <location>
        <begin position="152"/>
        <end position="177"/>
    </location>
</feature>
<dbReference type="SUPFAM" id="SSF103473">
    <property type="entry name" value="MFS general substrate transporter"/>
    <property type="match status" value="1"/>
</dbReference>
<feature type="transmembrane region" description="Helical" evidence="5">
    <location>
        <begin position="234"/>
        <end position="258"/>
    </location>
</feature>
<dbReference type="GO" id="GO:0008643">
    <property type="term" value="P:carbohydrate transport"/>
    <property type="evidence" value="ECO:0007669"/>
    <property type="project" value="InterPro"/>
</dbReference>
<reference evidence="7 8" key="1">
    <citation type="submission" date="2020-07" db="EMBL/GenBank/DDBJ databases">
        <title>Luteimonas sp. SJ-92.</title>
        <authorList>
            <person name="Huang X.-X."/>
            <person name="Xu L."/>
            <person name="Sun J.-Q."/>
        </authorList>
    </citation>
    <scope>NUCLEOTIDE SEQUENCE [LARGE SCALE GENOMIC DNA]</scope>
    <source>
        <strain evidence="7 8">SJ-92</strain>
    </source>
</reference>
<dbReference type="InterPro" id="IPR036259">
    <property type="entry name" value="MFS_trans_sf"/>
</dbReference>
<evidence type="ECO:0000256" key="3">
    <source>
        <dbReference type="ARBA" id="ARBA00022989"/>
    </source>
</evidence>
<dbReference type="EMBL" id="JACCKA010000064">
    <property type="protein sequence ID" value="NZA26865.1"/>
    <property type="molecule type" value="Genomic_DNA"/>
</dbReference>
<dbReference type="GO" id="GO:0005886">
    <property type="term" value="C:plasma membrane"/>
    <property type="evidence" value="ECO:0007669"/>
    <property type="project" value="TreeGrafter"/>
</dbReference>
<comment type="similarity">
    <text evidence="1">Belongs to the sodium:galactoside symporter (TC 2.A.2) family.</text>
</comment>
<dbReference type="PANTHER" id="PTHR11328:SF24">
    <property type="entry name" value="MAJOR FACILITATOR SUPERFAMILY (MFS) PROFILE DOMAIN-CONTAINING PROTEIN"/>
    <property type="match status" value="1"/>
</dbReference>
<feature type="transmembrane region" description="Helical" evidence="5">
    <location>
        <begin position="337"/>
        <end position="356"/>
    </location>
</feature>
<keyword evidence="8" id="KW-1185">Reference proteome</keyword>
<dbReference type="PROSITE" id="PS50850">
    <property type="entry name" value="MFS"/>
    <property type="match status" value="1"/>
</dbReference>
<gene>
    <name evidence="7" type="ORF">H0E84_10760</name>
</gene>
<accession>A0A853JDE8</accession>
<dbReference type="RefSeq" id="WP_180678654.1">
    <property type="nucleotide sequence ID" value="NZ_JACCKA010000064.1"/>
</dbReference>